<dbReference type="InterPro" id="IPR036291">
    <property type="entry name" value="NAD(P)-bd_dom_sf"/>
</dbReference>
<dbReference type="RefSeq" id="WP_378283060.1">
    <property type="nucleotide sequence ID" value="NZ_JBHSON010000022.1"/>
</dbReference>
<dbReference type="PRINTS" id="PR00080">
    <property type="entry name" value="SDRFAMILY"/>
</dbReference>
<dbReference type="NCBIfam" id="NF005559">
    <property type="entry name" value="PRK07231.1"/>
    <property type="match status" value="1"/>
</dbReference>
<name>A0ABW0ZZ89_9ACTN</name>
<evidence type="ECO:0000256" key="2">
    <source>
        <dbReference type="ARBA" id="ARBA00023002"/>
    </source>
</evidence>
<proteinExistence type="inferred from homology"/>
<evidence type="ECO:0000313" key="3">
    <source>
        <dbReference type="EMBL" id="MFC5747441.1"/>
    </source>
</evidence>
<protein>
    <submittedName>
        <fullName evidence="3">SDR family NAD(P)-dependent oxidoreductase</fullName>
        <ecNumber evidence="3">1.1.1.-</ecNumber>
    </submittedName>
</protein>
<dbReference type="Gene3D" id="3.40.50.720">
    <property type="entry name" value="NAD(P)-binding Rossmann-like Domain"/>
    <property type="match status" value="1"/>
</dbReference>
<dbReference type="Pfam" id="PF13561">
    <property type="entry name" value="adh_short_C2"/>
    <property type="match status" value="1"/>
</dbReference>
<keyword evidence="4" id="KW-1185">Reference proteome</keyword>
<dbReference type="PROSITE" id="PS00061">
    <property type="entry name" value="ADH_SHORT"/>
    <property type="match status" value="1"/>
</dbReference>
<comment type="caution">
    <text evidence="3">The sequence shown here is derived from an EMBL/GenBank/DDBJ whole genome shotgun (WGS) entry which is preliminary data.</text>
</comment>
<dbReference type="EMBL" id="JBHSON010000022">
    <property type="protein sequence ID" value="MFC5747441.1"/>
    <property type="molecule type" value="Genomic_DNA"/>
</dbReference>
<dbReference type="GO" id="GO:0016491">
    <property type="term" value="F:oxidoreductase activity"/>
    <property type="evidence" value="ECO:0007669"/>
    <property type="project" value="UniProtKB-KW"/>
</dbReference>
<dbReference type="InterPro" id="IPR020904">
    <property type="entry name" value="Sc_DH/Rdtase_CS"/>
</dbReference>
<evidence type="ECO:0000256" key="1">
    <source>
        <dbReference type="ARBA" id="ARBA00006484"/>
    </source>
</evidence>
<evidence type="ECO:0000313" key="4">
    <source>
        <dbReference type="Proteomes" id="UP001596074"/>
    </source>
</evidence>
<keyword evidence="2 3" id="KW-0560">Oxidoreductase</keyword>
<sequence>MTGEHVGRTALVTGAGGGIGRAVALRLAAEGAAVAIVDVDGAAAEKTRAEVAEAGGTAAAYTADVSVDADCARGVAAAADRFGGIDVLVNNAAILTPGGSVADLPEEDWDRVLAVSLKSVYLMSRHTIPHLRRRGGGAIVNLASVHAFATVPGAAAYAAAKGGVVALTRQMALDLAADGVRVVAVAPGAVDTAMLREGGTVTDADLERAGFPLDRRRAGRVGGPEEIAAVVAFAASERASFVTGTTITADGGLLANLVQR</sequence>
<organism evidence="3 4">
    <name type="scientific">Actinomadura rugatobispora</name>
    <dbReference type="NCBI Taxonomy" id="1994"/>
    <lineage>
        <taxon>Bacteria</taxon>
        <taxon>Bacillati</taxon>
        <taxon>Actinomycetota</taxon>
        <taxon>Actinomycetes</taxon>
        <taxon>Streptosporangiales</taxon>
        <taxon>Thermomonosporaceae</taxon>
        <taxon>Actinomadura</taxon>
    </lineage>
</organism>
<dbReference type="SUPFAM" id="SSF51735">
    <property type="entry name" value="NAD(P)-binding Rossmann-fold domains"/>
    <property type="match status" value="1"/>
</dbReference>
<dbReference type="PANTHER" id="PTHR24321">
    <property type="entry name" value="DEHYDROGENASES, SHORT CHAIN"/>
    <property type="match status" value="1"/>
</dbReference>
<dbReference type="PANTHER" id="PTHR24321:SF14">
    <property type="entry name" value="SHORT-CHAIN TYPE DEHYDROGENASE_REDUCTASE BLR2146-RELATED"/>
    <property type="match status" value="1"/>
</dbReference>
<dbReference type="Proteomes" id="UP001596074">
    <property type="component" value="Unassembled WGS sequence"/>
</dbReference>
<dbReference type="PRINTS" id="PR00081">
    <property type="entry name" value="GDHRDH"/>
</dbReference>
<dbReference type="CDD" id="cd05233">
    <property type="entry name" value="SDR_c"/>
    <property type="match status" value="1"/>
</dbReference>
<dbReference type="EC" id="1.1.1.-" evidence="3"/>
<comment type="similarity">
    <text evidence="1">Belongs to the short-chain dehydrogenases/reductases (SDR) family.</text>
</comment>
<accession>A0ABW0ZZ89</accession>
<dbReference type="InterPro" id="IPR002347">
    <property type="entry name" value="SDR_fam"/>
</dbReference>
<reference evidence="4" key="1">
    <citation type="journal article" date="2019" name="Int. J. Syst. Evol. Microbiol.">
        <title>The Global Catalogue of Microorganisms (GCM) 10K type strain sequencing project: providing services to taxonomists for standard genome sequencing and annotation.</title>
        <authorList>
            <consortium name="The Broad Institute Genomics Platform"/>
            <consortium name="The Broad Institute Genome Sequencing Center for Infectious Disease"/>
            <person name="Wu L."/>
            <person name="Ma J."/>
        </authorList>
    </citation>
    <scope>NUCLEOTIDE SEQUENCE [LARGE SCALE GENOMIC DNA]</scope>
    <source>
        <strain evidence="4">KCTC 42087</strain>
    </source>
</reference>
<gene>
    <name evidence="3" type="ORF">ACFPZN_17565</name>
</gene>